<gene>
    <name evidence="2" type="ORF">J2800_004512</name>
</gene>
<proteinExistence type="predicted"/>
<keyword evidence="1" id="KW-0472">Membrane</keyword>
<name>A0ABU1N5M2_9CAUL</name>
<keyword evidence="1" id="KW-1133">Transmembrane helix</keyword>
<organism evidence="2 3">
    <name type="scientific">Caulobacter rhizosphaerae</name>
    <dbReference type="NCBI Taxonomy" id="2010972"/>
    <lineage>
        <taxon>Bacteria</taxon>
        <taxon>Pseudomonadati</taxon>
        <taxon>Pseudomonadota</taxon>
        <taxon>Alphaproteobacteria</taxon>
        <taxon>Caulobacterales</taxon>
        <taxon>Caulobacteraceae</taxon>
        <taxon>Caulobacter</taxon>
    </lineage>
</organism>
<feature type="transmembrane region" description="Helical" evidence="1">
    <location>
        <begin position="102"/>
        <end position="122"/>
    </location>
</feature>
<evidence type="ECO:0000313" key="2">
    <source>
        <dbReference type="EMBL" id="MDR6533742.1"/>
    </source>
</evidence>
<dbReference type="RefSeq" id="WP_310034690.1">
    <property type="nucleotide sequence ID" value="NZ_JAVDRL010000014.1"/>
</dbReference>
<dbReference type="Proteomes" id="UP001262754">
    <property type="component" value="Unassembled WGS sequence"/>
</dbReference>
<keyword evidence="3" id="KW-1185">Reference proteome</keyword>
<keyword evidence="1" id="KW-0812">Transmembrane</keyword>
<sequence>MADQDFETQLARLYGQAPVFRDAELFAQQVTQKLDRGWALRRVLIGATGVVAGVAAAVQLVGARFADEFAQMSKEGTDQLNLGVDKLTHRYDQLFSLGGSEALWVGAALAILALAFAVTRLVDEV</sequence>
<accession>A0ABU1N5M2</accession>
<feature type="transmembrane region" description="Helical" evidence="1">
    <location>
        <begin position="43"/>
        <end position="66"/>
    </location>
</feature>
<evidence type="ECO:0000313" key="3">
    <source>
        <dbReference type="Proteomes" id="UP001262754"/>
    </source>
</evidence>
<evidence type="ECO:0000256" key="1">
    <source>
        <dbReference type="SAM" id="Phobius"/>
    </source>
</evidence>
<comment type="caution">
    <text evidence="2">The sequence shown here is derived from an EMBL/GenBank/DDBJ whole genome shotgun (WGS) entry which is preliminary data.</text>
</comment>
<protein>
    <submittedName>
        <fullName evidence="2">Uncharacterized protein</fullName>
    </submittedName>
</protein>
<reference evidence="2 3" key="1">
    <citation type="submission" date="2023-07" db="EMBL/GenBank/DDBJ databases">
        <title>Sorghum-associated microbial communities from plants grown in Nebraska, USA.</title>
        <authorList>
            <person name="Schachtman D."/>
        </authorList>
    </citation>
    <scope>NUCLEOTIDE SEQUENCE [LARGE SCALE GENOMIC DNA]</scope>
    <source>
        <strain evidence="2 3">DS2154</strain>
    </source>
</reference>
<dbReference type="EMBL" id="JAVDRL010000014">
    <property type="protein sequence ID" value="MDR6533742.1"/>
    <property type="molecule type" value="Genomic_DNA"/>
</dbReference>